<evidence type="ECO:0000313" key="2">
    <source>
        <dbReference type="EMBL" id="CAD8903388.1"/>
    </source>
</evidence>
<dbReference type="InterPro" id="IPR011990">
    <property type="entry name" value="TPR-like_helical_dom_sf"/>
</dbReference>
<dbReference type="EMBL" id="HBFR01041872">
    <property type="protein sequence ID" value="CAD8903388.1"/>
    <property type="molecule type" value="Transcribed_RNA"/>
</dbReference>
<protein>
    <submittedName>
        <fullName evidence="2">Uncharacterized protein</fullName>
    </submittedName>
</protein>
<dbReference type="Gene3D" id="1.25.40.10">
    <property type="entry name" value="Tetratricopeptide repeat domain"/>
    <property type="match status" value="1"/>
</dbReference>
<evidence type="ECO:0000256" key="1">
    <source>
        <dbReference type="SAM" id="MobiDB-lite"/>
    </source>
</evidence>
<dbReference type="AlphaFoldDB" id="A0A7S1BZX4"/>
<sequence>MFIIAQNDHEECRKPASNEKYPKMTHGTRRSRLSSKTPENIVEMCPTVTLSVIFLSYLFVNNPFTVDASLLRSSTLGFTSTNLKIGRQSLMSDRFKAPLNTISGNCFGLSSLFSTQDVNVAYDLPAQTESVAPRVRNLTQKKREWFDKSIRYYGILRRMNEESMENVPRDVASNFLELASEHYFALNKIRDGKLDHAEKIYVRAIDRIQEGDDDHGHCDHSALASSTLLLALLKQRMGDIKGARSVFLKFFRHISETEVDSCSCSAKVLQAYALFEMKQGFSLKSLKLIERAVSLDGNLSNVLRWKQFSELRTKYDHIVR</sequence>
<reference evidence="2" key="1">
    <citation type="submission" date="2021-01" db="EMBL/GenBank/DDBJ databases">
        <authorList>
            <person name="Corre E."/>
            <person name="Pelletier E."/>
            <person name="Niang G."/>
            <person name="Scheremetjew M."/>
            <person name="Finn R."/>
            <person name="Kale V."/>
            <person name="Holt S."/>
            <person name="Cochrane G."/>
            <person name="Meng A."/>
            <person name="Brown T."/>
            <person name="Cohen L."/>
        </authorList>
    </citation>
    <scope>NUCLEOTIDE SEQUENCE</scope>
    <source>
        <strain evidence="2">308</strain>
    </source>
</reference>
<gene>
    <name evidence="2" type="ORF">CHYS00102_LOCUS30607</name>
</gene>
<feature type="region of interest" description="Disordered" evidence="1">
    <location>
        <begin position="14"/>
        <end position="35"/>
    </location>
</feature>
<organism evidence="2">
    <name type="scientific">Corethron hystrix</name>
    <dbReference type="NCBI Taxonomy" id="216773"/>
    <lineage>
        <taxon>Eukaryota</taxon>
        <taxon>Sar</taxon>
        <taxon>Stramenopiles</taxon>
        <taxon>Ochrophyta</taxon>
        <taxon>Bacillariophyta</taxon>
        <taxon>Coscinodiscophyceae</taxon>
        <taxon>Corethrophycidae</taxon>
        <taxon>Corethrales</taxon>
        <taxon>Corethraceae</taxon>
        <taxon>Corethron</taxon>
    </lineage>
</organism>
<dbReference type="SUPFAM" id="SSF48452">
    <property type="entry name" value="TPR-like"/>
    <property type="match status" value="1"/>
</dbReference>
<accession>A0A7S1BZX4</accession>
<name>A0A7S1BZX4_9STRA</name>
<proteinExistence type="predicted"/>